<keyword evidence="2" id="KW-1185">Reference proteome</keyword>
<organism evidence="1 2">
    <name type="scientific">Dermacentor silvarum</name>
    <name type="common">Tick</name>
    <dbReference type="NCBI Taxonomy" id="543639"/>
    <lineage>
        <taxon>Eukaryota</taxon>
        <taxon>Metazoa</taxon>
        <taxon>Ecdysozoa</taxon>
        <taxon>Arthropoda</taxon>
        <taxon>Chelicerata</taxon>
        <taxon>Arachnida</taxon>
        <taxon>Acari</taxon>
        <taxon>Parasitiformes</taxon>
        <taxon>Ixodida</taxon>
        <taxon>Ixodoidea</taxon>
        <taxon>Ixodidae</taxon>
        <taxon>Rhipicephalinae</taxon>
        <taxon>Dermacentor</taxon>
    </lineage>
</organism>
<reference evidence="1" key="1">
    <citation type="submission" date="2020-05" db="EMBL/GenBank/DDBJ databases">
        <title>Large-scale comparative analyses of tick genomes elucidate their genetic diversity and vector capacities.</title>
        <authorList>
            <person name="Jia N."/>
            <person name="Wang J."/>
            <person name="Shi W."/>
            <person name="Du L."/>
            <person name="Sun Y."/>
            <person name="Zhan W."/>
            <person name="Jiang J."/>
            <person name="Wang Q."/>
            <person name="Zhang B."/>
            <person name="Ji P."/>
            <person name="Sakyi L.B."/>
            <person name="Cui X."/>
            <person name="Yuan T."/>
            <person name="Jiang B."/>
            <person name="Yang W."/>
            <person name="Lam T.T.-Y."/>
            <person name="Chang Q."/>
            <person name="Ding S."/>
            <person name="Wang X."/>
            <person name="Zhu J."/>
            <person name="Ruan X."/>
            <person name="Zhao L."/>
            <person name="Wei J."/>
            <person name="Que T."/>
            <person name="Du C."/>
            <person name="Cheng J."/>
            <person name="Dai P."/>
            <person name="Han X."/>
            <person name="Huang E."/>
            <person name="Gao Y."/>
            <person name="Liu J."/>
            <person name="Shao H."/>
            <person name="Ye R."/>
            <person name="Li L."/>
            <person name="Wei W."/>
            <person name="Wang X."/>
            <person name="Wang C."/>
            <person name="Yang T."/>
            <person name="Huo Q."/>
            <person name="Li W."/>
            <person name="Guo W."/>
            <person name="Chen H."/>
            <person name="Zhou L."/>
            <person name="Ni X."/>
            <person name="Tian J."/>
            <person name="Zhou Y."/>
            <person name="Sheng Y."/>
            <person name="Liu T."/>
            <person name="Pan Y."/>
            <person name="Xia L."/>
            <person name="Li J."/>
            <person name="Zhao F."/>
            <person name="Cao W."/>
        </authorList>
    </citation>
    <scope>NUCLEOTIDE SEQUENCE</scope>
    <source>
        <strain evidence="1">Dsil-2018</strain>
    </source>
</reference>
<comment type="caution">
    <text evidence="1">The sequence shown here is derived from an EMBL/GenBank/DDBJ whole genome shotgun (WGS) entry which is preliminary data.</text>
</comment>
<protein>
    <submittedName>
        <fullName evidence="1">Uncharacterized protein</fullName>
    </submittedName>
</protein>
<sequence length="151" mass="16795">MSASIFLRVFIWIGCLVGFLYQTSFMRLLFFDYPFSMMLVEDVRRNLLFQVANVCLHRSGSDGNRRASMLSHGSPRQLYDMMSALRSVSFTGHRRRRSSVSTDCQYTYESVGLFSGPAAADAHAEEEGSTTPALAHVLRWSPGVAAGDTAI</sequence>
<name>A0ACB8E108_DERSI</name>
<gene>
    <name evidence="1" type="ORF">HPB49_013815</name>
</gene>
<proteinExistence type="predicted"/>
<dbReference type="EMBL" id="CM023470">
    <property type="protein sequence ID" value="KAH7980210.1"/>
    <property type="molecule type" value="Genomic_DNA"/>
</dbReference>
<evidence type="ECO:0000313" key="2">
    <source>
        <dbReference type="Proteomes" id="UP000821865"/>
    </source>
</evidence>
<evidence type="ECO:0000313" key="1">
    <source>
        <dbReference type="EMBL" id="KAH7980210.1"/>
    </source>
</evidence>
<dbReference type="Proteomes" id="UP000821865">
    <property type="component" value="Chromosome 1"/>
</dbReference>
<accession>A0ACB8E108</accession>